<keyword evidence="6" id="KW-0325">Glycoprotein</keyword>
<feature type="transmembrane region" description="Helical" evidence="8">
    <location>
        <begin position="36"/>
        <end position="58"/>
    </location>
</feature>
<evidence type="ECO:0000256" key="8">
    <source>
        <dbReference type="SAM" id="Phobius"/>
    </source>
</evidence>
<accession>A0A1Q3FPI0</accession>
<dbReference type="PANTHER" id="PTHR15151:SF24">
    <property type="entry name" value="A PROLIFERATION-INDUCING LIGAND-LIKE PROTEIN-RELATED"/>
    <property type="match status" value="1"/>
</dbReference>
<evidence type="ECO:0000256" key="4">
    <source>
        <dbReference type="ARBA" id="ARBA00022525"/>
    </source>
</evidence>
<evidence type="ECO:0000256" key="6">
    <source>
        <dbReference type="ARBA" id="ARBA00023180"/>
    </source>
</evidence>
<keyword evidence="5" id="KW-1015">Disulfide bond</keyword>
<dbReference type="InterPro" id="IPR021184">
    <property type="entry name" value="TNF_CS"/>
</dbReference>
<dbReference type="GO" id="GO:0006955">
    <property type="term" value="P:immune response"/>
    <property type="evidence" value="ECO:0007669"/>
    <property type="project" value="InterPro"/>
</dbReference>
<protein>
    <submittedName>
        <fullName evidence="10">Putative tumor necrosis factor</fullName>
    </submittedName>
</protein>
<organism evidence="10">
    <name type="scientific">Culex tarsalis</name>
    <name type="common">Encephalitis mosquito</name>
    <dbReference type="NCBI Taxonomy" id="7177"/>
    <lineage>
        <taxon>Eukaryota</taxon>
        <taxon>Metazoa</taxon>
        <taxon>Ecdysozoa</taxon>
        <taxon>Arthropoda</taxon>
        <taxon>Hexapoda</taxon>
        <taxon>Insecta</taxon>
        <taxon>Pterygota</taxon>
        <taxon>Neoptera</taxon>
        <taxon>Endopterygota</taxon>
        <taxon>Diptera</taxon>
        <taxon>Nematocera</taxon>
        <taxon>Culicoidea</taxon>
        <taxon>Culicidae</taxon>
        <taxon>Culicinae</taxon>
        <taxon>Culicini</taxon>
        <taxon>Culex</taxon>
        <taxon>Culex</taxon>
    </lineage>
</organism>
<dbReference type="PROSITE" id="PS00251">
    <property type="entry name" value="THD_1"/>
    <property type="match status" value="1"/>
</dbReference>
<proteinExistence type="inferred from homology"/>
<dbReference type="EMBL" id="GFDL01005662">
    <property type="protein sequence ID" value="JAV29383.1"/>
    <property type="molecule type" value="Transcribed_RNA"/>
</dbReference>
<dbReference type="Pfam" id="PF00229">
    <property type="entry name" value="TNF"/>
    <property type="match status" value="1"/>
</dbReference>
<evidence type="ECO:0000256" key="5">
    <source>
        <dbReference type="ARBA" id="ARBA00023157"/>
    </source>
</evidence>
<feature type="region of interest" description="Disordered" evidence="7">
    <location>
        <begin position="97"/>
        <end position="133"/>
    </location>
</feature>
<feature type="compositionally biased region" description="Acidic residues" evidence="7">
    <location>
        <begin position="110"/>
        <end position="130"/>
    </location>
</feature>
<evidence type="ECO:0000259" key="9">
    <source>
        <dbReference type="PROSITE" id="PS50049"/>
    </source>
</evidence>
<feature type="compositionally biased region" description="Basic and acidic residues" evidence="7">
    <location>
        <begin position="292"/>
        <end position="303"/>
    </location>
</feature>
<keyword evidence="8" id="KW-0472">Membrane</keyword>
<evidence type="ECO:0000313" key="10">
    <source>
        <dbReference type="EMBL" id="JAV29383.1"/>
    </source>
</evidence>
<comment type="subcellular location">
    <subcellularLocation>
        <location evidence="1">Secreted</location>
    </subcellularLocation>
</comment>
<sequence length="521" mass="59105">MTAESLKPFLSPPNALGTVLTGGGDCRDKKTVARNVLTIGGSVILFVLFAFVIGLEIWNVNRIADLQRDVDSLRQQVHELTTSHRRIESLEDFSEFEEAYDTNDIQPNSDEYEEDEVEEPYEGGDRDIEEGSTSVFGVPDYHADDIETEISVTATATSSNNVADGKRRARSISGMTYQGVPIMEESYLSRQQQQHNRTRHHPRQQHQQQHHPGQGPQYQQMRQRPEEMASPPPQLKLKWDDEGHREIPSRHQLSSSGSVDVGRHSGLRRQHHHQLAGSTTAQPDGTVPSYVRRNEFGRSDKYAESLQPNKFAPDYTTKSPGPTHNRHSRVMITNGENKYQKVIKNPGTYMESRQPPVQRVGRLMRKSTPAPRVTALHLVKNHSHINEHRATDHTRWLWHAADQANRDALNSGLFKLSQRGLLTVNDTGLYFVYAQITYMDQSVNSGFSIMVNGRKHTSCSVHGQYNEKANTCYTAALVDLDNNSQIEIRDMDTRRAYLPYHEKTFFGLYKLGRRPIPATTA</sequence>
<name>A0A1Q3FPI0_CULTA</name>
<feature type="domain" description="THD" evidence="9">
    <location>
        <begin position="374"/>
        <end position="511"/>
    </location>
</feature>
<keyword evidence="4" id="KW-0964">Secreted</keyword>
<comment type="similarity">
    <text evidence="2">Belongs to the tumor necrosis factor family.</text>
</comment>
<dbReference type="Gene3D" id="2.60.120.40">
    <property type="match status" value="1"/>
</dbReference>
<dbReference type="InterPro" id="IPR051748">
    <property type="entry name" value="TNF_Ligand_Superfamily"/>
</dbReference>
<keyword evidence="8" id="KW-0812">Transmembrane</keyword>
<reference evidence="10" key="1">
    <citation type="submission" date="2017-01" db="EMBL/GenBank/DDBJ databases">
        <title>A deep insight into the sialotranscriptome of adult male and female Cluex tarsalis mosquitoes.</title>
        <authorList>
            <person name="Ribeiro J.M."/>
            <person name="Moreira F."/>
            <person name="Bernard K.A."/>
            <person name="Calvo E."/>
        </authorList>
    </citation>
    <scope>NUCLEOTIDE SEQUENCE</scope>
    <source>
        <strain evidence="10">Kern County</strain>
        <tissue evidence="10">Salivary glands</tissue>
    </source>
</reference>
<dbReference type="AlphaFoldDB" id="A0A1Q3FPI0"/>
<dbReference type="GO" id="GO:0005125">
    <property type="term" value="F:cytokine activity"/>
    <property type="evidence" value="ECO:0007669"/>
    <property type="project" value="UniProtKB-KW"/>
</dbReference>
<dbReference type="SUPFAM" id="SSF49842">
    <property type="entry name" value="TNF-like"/>
    <property type="match status" value="1"/>
</dbReference>
<dbReference type="InterPro" id="IPR006052">
    <property type="entry name" value="TNF_dom"/>
</dbReference>
<dbReference type="PROSITE" id="PS50049">
    <property type="entry name" value="THD_2"/>
    <property type="match status" value="1"/>
</dbReference>
<keyword evidence="8" id="KW-1133">Transmembrane helix</keyword>
<feature type="region of interest" description="Disordered" evidence="7">
    <location>
        <begin position="188"/>
        <end position="328"/>
    </location>
</feature>
<dbReference type="PANTHER" id="PTHR15151">
    <property type="entry name" value="PROTEIN EIGER"/>
    <property type="match status" value="1"/>
</dbReference>
<evidence type="ECO:0000256" key="7">
    <source>
        <dbReference type="SAM" id="MobiDB-lite"/>
    </source>
</evidence>
<keyword evidence="3" id="KW-0202">Cytokine</keyword>
<feature type="compositionally biased region" description="Low complexity" evidence="7">
    <location>
        <begin position="205"/>
        <end position="220"/>
    </location>
</feature>
<feature type="compositionally biased region" description="Basic and acidic residues" evidence="7">
    <location>
        <begin position="237"/>
        <end position="249"/>
    </location>
</feature>
<dbReference type="GO" id="GO:0005164">
    <property type="term" value="F:tumor necrosis factor receptor binding"/>
    <property type="evidence" value="ECO:0007669"/>
    <property type="project" value="InterPro"/>
</dbReference>
<evidence type="ECO:0000256" key="1">
    <source>
        <dbReference type="ARBA" id="ARBA00004613"/>
    </source>
</evidence>
<dbReference type="GO" id="GO:0016020">
    <property type="term" value="C:membrane"/>
    <property type="evidence" value="ECO:0007669"/>
    <property type="project" value="InterPro"/>
</dbReference>
<evidence type="ECO:0000256" key="3">
    <source>
        <dbReference type="ARBA" id="ARBA00022514"/>
    </source>
</evidence>
<dbReference type="InterPro" id="IPR008983">
    <property type="entry name" value="Tumour_necrosis_fac-like_dom"/>
</dbReference>
<feature type="compositionally biased region" description="Basic residues" evidence="7">
    <location>
        <begin position="265"/>
        <end position="274"/>
    </location>
</feature>
<evidence type="ECO:0000256" key="2">
    <source>
        <dbReference type="ARBA" id="ARBA00008670"/>
    </source>
</evidence>
<dbReference type="GO" id="GO:0005615">
    <property type="term" value="C:extracellular space"/>
    <property type="evidence" value="ECO:0007669"/>
    <property type="project" value="UniProtKB-KW"/>
</dbReference>